<sequence length="304" mass="32603">MDMNLRKTDRSESGEGRVKEAELAVSASKRRASADAGLSEEQFSSKGKILGLFITAAVFFTGSIAAPVSLHRTSSAASAEGIAPSVMVGAGTETYETDAPADVGTGEPESGSEDSRQTQLRNQTSMWLSSIAESLDNVKEPETTVEPEDSSGAQAIQSASQITSDAGKVIAENRSMSYTDYSTLLNIVEAECTGGDEKSKLLVADVILNRVADSHFPDNVYDVVWQRVGGTAQFSPTQDGRMGTLTISDSTIKAVKEAISGKNISDGALFFMARESSSSKNVNWFDETLEYLYSYGGHDYYKFK</sequence>
<evidence type="ECO:0000259" key="3">
    <source>
        <dbReference type="Pfam" id="PF07486"/>
    </source>
</evidence>
<evidence type="ECO:0000313" key="4">
    <source>
        <dbReference type="EMBL" id="MSS14194.1"/>
    </source>
</evidence>
<feature type="region of interest" description="Disordered" evidence="1">
    <location>
        <begin position="137"/>
        <end position="163"/>
    </location>
</feature>
<keyword evidence="4" id="KW-0378">Hydrolase</keyword>
<comment type="caution">
    <text evidence="4">The sequence shown here is derived from an EMBL/GenBank/DDBJ whole genome shotgun (WGS) entry which is preliminary data.</text>
</comment>
<evidence type="ECO:0000256" key="2">
    <source>
        <dbReference type="SAM" id="Phobius"/>
    </source>
</evidence>
<feature type="compositionally biased region" description="Basic and acidic residues" evidence="1">
    <location>
        <begin position="1"/>
        <end position="22"/>
    </location>
</feature>
<dbReference type="InterPro" id="IPR042047">
    <property type="entry name" value="SleB_dom1"/>
</dbReference>
<dbReference type="EMBL" id="VULZ01000003">
    <property type="protein sequence ID" value="MSS14194.1"/>
    <property type="molecule type" value="Genomic_DNA"/>
</dbReference>
<name>A0A6L5X5P8_9FIRM</name>
<proteinExistence type="predicted"/>
<feature type="region of interest" description="Disordered" evidence="1">
    <location>
        <begin position="1"/>
        <end position="40"/>
    </location>
</feature>
<gene>
    <name evidence="4" type="ORF">FYJ35_03905</name>
</gene>
<dbReference type="AlphaFoldDB" id="A0A6L5X5P8"/>
<accession>A0A6L5X5P8</accession>
<keyword evidence="2" id="KW-0812">Transmembrane</keyword>
<dbReference type="Pfam" id="PF07486">
    <property type="entry name" value="Hydrolase_2"/>
    <property type="match status" value="1"/>
</dbReference>
<feature type="domain" description="Cell wall hydrolase SleB" evidence="3">
    <location>
        <begin position="197"/>
        <end position="301"/>
    </location>
</feature>
<dbReference type="RefSeq" id="WP_154523504.1">
    <property type="nucleotide sequence ID" value="NZ_VULZ01000003.1"/>
</dbReference>
<dbReference type="InterPro" id="IPR011105">
    <property type="entry name" value="Cell_wall_hydrolase_SleB"/>
</dbReference>
<organism evidence="4 5">
    <name type="scientific">Porcincola intestinalis</name>
    <dbReference type="NCBI Taxonomy" id="2606632"/>
    <lineage>
        <taxon>Bacteria</taxon>
        <taxon>Bacillati</taxon>
        <taxon>Bacillota</taxon>
        <taxon>Clostridia</taxon>
        <taxon>Lachnospirales</taxon>
        <taxon>Lachnospiraceae</taxon>
        <taxon>Porcincola</taxon>
    </lineage>
</organism>
<dbReference type="Gene3D" id="1.10.10.2520">
    <property type="entry name" value="Cell wall hydrolase SleB, domain 1"/>
    <property type="match status" value="1"/>
</dbReference>
<reference evidence="4 5" key="1">
    <citation type="submission" date="2019-08" db="EMBL/GenBank/DDBJ databases">
        <title>In-depth cultivation of the pig gut microbiome towards novel bacterial diversity and tailored functional studies.</title>
        <authorList>
            <person name="Wylensek D."/>
            <person name="Hitch T.C.A."/>
            <person name="Clavel T."/>
        </authorList>
    </citation>
    <scope>NUCLEOTIDE SEQUENCE [LARGE SCALE GENOMIC DNA]</scope>
    <source>
        <strain evidence="4 5">Oil+RF-744-WCA-WT-11</strain>
    </source>
</reference>
<keyword evidence="2" id="KW-1133">Transmembrane helix</keyword>
<evidence type="ECO:0000256" key="1">
    <source>
        <dbReference type="SAM" id="MobiDB-lite"/>
    </source>
</evidence>
<feature type="compositionally biased region" description="Low complexity" evidence="1">
    <location>
        <begin position="150"/>
        <end position="163"/>
    </location>
</feature>
<keyword evidence="2" id="KW-0472">Membrane</keyword>
<evidence type="ECO:0000313" key="5">
    <source>
        <dbReference type="Proteomes" id="UP000481852"/>
    </source>
</evidence>
<dbReference type="Proteomes" id="UP000481852">
    <property type="component" value="Unassembled WGS sequence"/>
</dbReference>
<feature type="transmembrane region" description="Helical" evidence="2">
    <location>
        <begin position="49"/>
        <end position="70"/>
    </location>
</feature>
<feature type="region of interest" description="Disordered" evidence="1">
    <location>
        <begin position="96"/>
        <end position="121"/>
    </location>
</feature>
<dbReference type="GO" id="GO:0016787">
    <property type="term" value="F:hydrolase activity"/>
    <property type="evidence" value="ECO:0007669"/>
    <property type="project" value="UniProtKB-KW"/>
</dbReference>
<protein>
    <submittedName>
        <fullName evidence="4">Cell wall hydrolase</fullName>
    </submittedName>
</protein>
<keyword evidence="5" id="KW-1185">Reference proteome</keyword>